<feature type="compositionally biased region" description="Polar residues" evidence="1">
    <location>
        <begin position="13"/>
        <end position="24"/>
    </location>
</feature>
<proteinExistence type="predicted"/>
<dbReference type="PANTHER" id="PTHR21310:SF37">
    <property type="entry name" value="AMINOGLYCOSIDE PHOSPHOTRANSFERASE DOMAIN-CONTAINING PROTEIN"/>
    <property type="match status" value="1"/>
</dbReference>
<dbReference type="Proteomes" id="UP001201980">
    <property type="component" value="Unassembled WGS sequence"/>
</dbReference>
<comment type="caution">
    <text evidence="3">The sequence shown here is derived from an EMBL/GenBank/DDBJ whole genome shotgun (WGS) entry which is preliminary data.</text>
</comment>
<dbReference type="PANTHER" id="PTHR21310">
    <property type="entry name" value="AMINOGLYCOSIDE PHOSPHOTRANSFERASE-RELATED-RELATED"/>
    <property type="match status" value="1"/>
</dbReference>
<dbReference type="AlphaFoldDB" id="A0AAD5WLU6"/>
<evidence type="ECO:0000259" key="2">
    <source>
        <dbReference type="Pfam" id="PF01636"/>
    </source>
</evidence>
<gene>
    <name evidence="3" type="ORF">MKZ38_010502</name>
</gene>
<dbReference type="SUPFAM" id="SSF56112">
    <property type="entry name" value="Protein kinase-like (PK-like)"/>
    <property type="match status" value="1"/>
</dbReference>
<sequence>MEEQASDMLPPGSRSQEQPEGVSVQSFMRLKRQRELDQFIASIQEDDILRLASSYHNGEPCSIFQNPMRGSYNICYFVQFPFQGGGTEKWVVRVPLKPCLAFGGRNKLENEIATMQLVAEKTTIPIPKIHAYHLGATTDAGALSSFVILEYVEGNQLKRSDLRILSDEQRNGIYTSVAVIYIQLRRLEFPAIGGLVRHPDSFRVGKKTANIDINDQELAGLRPSLIQASYYREGELKSADKYVAMLLEIADNAFAEGRGTVFKDGQGEKTLYYLHIFRKWVEEWKDRRLDQGPFTLIHGDLEPYNLIVNENMDIVSVLDWEWSRVVPRQLFNPPLWLPPEIYLTTLLAFPTIYNKYLRHFDQFVAIMRIRERERYGNELLSDEWAEAKKNGGFLVANALENSTEINWFAHRFLNHERYRSLEDLDDRVIAFMQEDPDRQTLVTRKRAEHDADVAAVRRVQGTKAPLR</sequence>
<feature type="domain" description="Aminoglycoside phosphotransferase" evidence="2">
    <location>
        <begin position="85"/>
        <end position="324"/>
    </location>
</feature>
<name>A0AAD5WLU6_9PEZI</name>
<evidence type="ECO:0000256" key="1">
    <source>
        <dbReference type="SAM" id="MobiDB-lite"/>
    </source>
</evidence>
<evidence type="ECO:0000313" key="4">
    <source>
        <dbReference type="Proteomes" id="UP001201980"/>
    </source>
</evidence>
<keyword evidence="4" id="KW-1185">Reference proteome</keyword>
<protein>
    <recommendedName>
        <fullName evidence="2">Aminoglycoside phosphotransferase domain-containing protein</fullName>
    </recommendedName>
</protein>
<reference evidence="3" key="1">
    <citation type="submission" date="2022-07" db="EMBL/GenBank/DDBJ databases">
        <title>Draft genome sequence of Zalerion maritima ATCC 34329, a (micro)plastics degrading marine fungus.</title>
        <authorList>
            <person name="Paco A."/>
            <person name="Goncalves M.F.M."/>
            <person name="Rocha-Santos T.A.P."/>
            <person name="Alves A."/>
        </authorList>
    </citation>
    <scope>NUCLEOTIDE SEQUENCE</scope>
    <source>
        <strain evidence="3">ATCC 34329</strain>
    </source>
</reference>
<dbReference type="Gene3D" id="3.90.1200.10">
    <property type="match status" value="1"/>
</dbReference>
<evidence type="ECO:0000313" key="3">
    <source>
        <dbReference type="EMBL" id="KAJ2891959.1"/>
    </source>
</evidence>
<organism evidence="3 4">
    <name type="scientific">Zalerion maritima</name>
    <dbReference type="NCBI Taxonomy" id="339359"/>
    <lineage>
        <taxon>Eukaryota</taxon>
        <taxon>Fungi</taxon>
        <taxon>Dikarya</taxon>
        <taxon>Ascomycota</taxon>
        <taxon>Pezizomycotina</taxon>
        <taxon>Sordariomycetes</taxon>
        <taxon>Lulworthiomycetidae</taxon>
        <taxon>Lulworthiales</taxon>
        <taxon>Lulworthiaceae</taxon>
        <taxon>Zalerion</taxon>
    </lineage>
</organism>
<dbReference type="EMBL" id="JAKWBI020000933">
    <property type="protein sequence ID" value="KAJ2891959.1"/>
    <property type="molecule type" value="Genomic_DNA"/>
</dbReference>
<dbReference type="InterPro" id="IPR011009">
    <property type="entry name" value="Kinase-like_dom_sf"/>
</dbReference>
<dbReference type="InterPro" id="IPR002575">
    <property type="entry name" value="Aminoglycoside_PTrfase"/>
</dbReference>
<accession>A0AAD5WLU6</accession>
<dbReference type="InterPro" id="IPR051678">
    <property type="entry name" value="AGP_Transferase"/>
</dbReference>
<dbReference type="Pfam" id="PF01636">
    <property type="entry name" value="APH"/>
    <property type="match status" value="1"/>
</dbReference>
<dbReference type="Gene3D" id="3.30.200.20">
    <property type="entry name" value="Phosphorylase Kinase, domain 1"/>
    <property type="match status" value="1"/>
</dbReference>
<feature type="region of interest" description="Disordered" evidence="1">
    <location>
        <begin position="1"/>
        <end position="24"/>
    </location>
</feature>